<accession>A0A9D4K3K7</accession>
<evidence type="ECO:0000313" key="1">
    <source>
        <dbReference type="EMBL" id="KAH3832373.1"/>
    </source>
</evidence>
<dbReference type="EMBL" id="JAIWYP010000004">
    <property type="protein sequence ID" value="KAH3832373.1"/>
    <property type="molecule type" value="Genomic_DNA"/>
</dbReference>
<organism evidence="1 2">
    <name type="scientific">Dreissena polymorpha</name>
    <name type="common">Zebra mussel</name>
    <name type="synonym">Mytilus polymorpha</name>
    <dbReference type="NCBI Taxonomy" id="45954"/>
    <lineage>
        <taxon>Eukaryota</taxon>
        <taxon>Metazoa</taxon>
        <taxon>Spiralia</taxon>
        <taxon>Lophotrochozoa</taxon>
        <taxon>Mollusca</taxon>
        <taxon>Bivalvia</taxon>
        <taxon>Autobranchia</taxon>
        <taxon>Heteroconchia</taxon>
        <taxon>Euheterodonta</taxon>
        <taxon>Imparidentia</taxon>
        <taxon>Neoheterodontei</taxon>
        <taxon>Myida</taxon>
        <taxon>Dreissenoidea</taxon>
        <taxon>Dreissenidae</taxon>
        <taxon>Dreissena</taxon>
    </lineage>
</organism>
<dbReference type="PANTHER" id="PTHR47018">
    <property type="entry name" value="CXC DOMAIN-CONTAINING PROTEIN-RELATED"/>
    <property type="match status" value="1"/>
</dbReference>
<keyword evidence="2" id="KW-1185">Reference proteome</keyword>
<gene>
    <name evidence="1" type="ORF">DPMN_105658</name>
</gene>
<dbReference type="Proteomes" id="UP000828390">
    <property type="component" value="Unassembled WGS sequence"/>
</dbReference>
<name>A0A9D4K3K7_DREPO</name>
<protein>
    <submittedName>
        <fullName evidence="1">Uncharacterized protein</fullName>
    </submittedName>
</protein>
<reference evidence="1" key="2">
    <citation type="submission" date="2020-11" db="EMBL/GenBank/DDBJ databases">
        <authorList>
            <person name="McCartney M.A."/>
            <person name="Auch B."/>
            <person name="Kono T."/>
            <person name="Mallez S."/>
            <person name="Becker A."/>
            <person name="Gohl D.M."/>
            <person name="Silverstein K.A.T."/>
            <person name="Koren S."/>
            <person name="Bechman K.B."/>
            <person name="Herman A."/>
            <person name="Abrahante J.E."/>
            <person name="Garbe J."/>
        </authorList>
    </citation>
    <scope>NUCLEOTIDE SEQUENCE</scope>
    <source>
        <strain evidence="1">Duluth1</strain>
        <tissue evidence="1">Whole animal</tissue>
    </source>
</reference>
<dbReference type="PANTHER" id="PTHR47018:SF3">
    <property type="entry name" value="MYCBP-ASSOCIATED PROTEIN"/>
    <property type="match status" value="1"/>
</dbReference>
<reference evidence="1" key="1">
    <citation type="journal article" date="2019" name="bioRxiv">
        <title>The Genome of the Zebra Mussel, Dreissena polymorpha: A Resource for Invasive Species Research.</title>
        <authorList>
            <person name="McCartney M.A."/>
            <person name="Auch B."/>
            <person name="Kono T."/>
            <person name="Mallez S."/>
            <person name="Zhang Y."/>
            <person name="Obille A."/>
            <person name="Becker A."/>
            <person name="Abrahante J.E."/>
            <person name="Garbe J."/>
            <person name="Badalamenti J.P."/>
            <person name="Herman A."/>
            <person name="Mangelson H."/>
            <person name="Liachko I."/>
            <person name="Sullivan S."/>
            <person name="Sone E.D."/>
            <person name="Koren S."/>
            <person name="Silverstein K.A.T."/>
            <person name="Beckman K.B."/>
            <person name="Gohl D.M."/>
        </authorList>
    </citation>
    <scope>NUCLEOTIDE SEQUENCE</scope>
    <source>
        <strain evidence="1">Duluth1</strain>
        <tissue evidence="1">Whole animal</tissue>
    </source>
</reference>
<comment type="caution">
    <text evidence="1">The sequence shown here is derived from an EMBL/GenBank/DDBJ whole genome shotgun (WGS) entry which is preliminary data.</text>
</comment>
<sequence length="297" mass="33696">MFTFQRSLFIRENVNTVSLFDRQGWFCSVAGDLKVEQTIQRVSKGPGGHYVVGETRNAGALAEFELLFHEIGSITSLLNLLTTKNPMDHTECHLQHSLSATRRNSFNHNEEMLLNYVLEGQNPYTVTVNVPVPLHNLLTKLAVDKEVAVRLFKCIENDKRVYRAYRQKRIVEKAKNISSTISKKKLPRFTDHLKQSLLTSKAILKERKAPSSNDMADAQRSMDIAKERGMPLKQKLSHDLISSSPLFDGDVPAHVNKSKLIGEIGSRLDISKWSRESLLPTHVIVDFMSKMRQMPLA</sequence>
<evidence type="ECO:0000313" key="2">
    <source>
        <dbReference type="Proteomes" id="UP000828390"/>
    </source>
</evidence>
<dbReference type="AlphaFoldDB" id="A0A9D4K3K7"/>
<proteinExistence type="predicted"/>